<evidence type="ECO:0000313" key="2">
    <source>
        <dbReference type="EMBL" id="CAL8110036.1"/>
    </source>
</evidence>
<evidence type="ECO:0000313" key="3">
    <source>
        <dbReference type="Proteomes" id="UP001642540"/>
    </source>
</evidence>
<gene>
    <name evidence="2" type="ORF">ODALV1_LOCUS13920</name>
</gene>
<dbReference type="EMBL" id="CAXLJM020000043">
    <property type="protein sequence ID" value="CAL8110036.1"/>
    <property type="molecule type" value="Genomic_DNA"/>
</dbReference>
<feature type="compositionally biased region" description="Polar residues" evidence="1">
    <location>
        <begin position="173"/>
        <end position="184"/>
    </location>
</feature>
<keyword evidence="3" id="KW-1185">Reference proteome</keyword>
<organism evidence="2 3">
    <name type="scientific">Orchesella dallaii</name>
    <dbReference type="NCBI Taxonomy" id="48710"/>
    <lineage>
        <taxon>Eukaryota</taxon>
        <taxon>Metazoa</taxon>
        <taxon>Ecdysozoa</taxon>
        <taxon>Arthropoda</taxon>
        <taxon>Hexapoda</taxon>
        <taxon>Collembola</taxon>
        <taxon>Entomobryomorpha</taxon>
        <taxon>Entomobryoidea</taxon>
        <taxon>Orchesellidae</taxon>
        <taxon>Orchesellinae</taxon>
        <taxon>Orchesella</taxon>
    </lineage>
</organism>
<sequence>MNLKNQLIKTTLEKGPQNKQFYSNLSITKPIHDNLEIQSGLGEGLSYLHSCFDPSNGFQSSLYTSRNCAIGCEKVYPNFSFGSSSSNFKETLTSVLALDLLFNPHDDQLITHEFQEAISSTLRDIQEVLQDFIVPSLGLSTFNIFKESQSPTPDVVLEDPRNSSTDPEDFDSGNDSPSPTLMTRSQKDSSHFLPENFPDDINTTALTLSVLLHQGLLKPKPVESVLRCLISNSFTISKCQTSSQEESKESSSSEENLTLKMFPSLEEHEQGSSVSDPVAVANFLHLMYLLDISHEALLQTCEEFLLVTLKEMIASSKLTSASTSSQQSSSSSTLGNTNAQKQNMTMILSSDNEQNLKQTTEQCFAETTQTEAMGELPESESSSSPTFYSLLHHSPDSLLYFLSRSLAITKCCSSSRSRVAHQHFKMLLLQLLDIRLGATVDGCDLAMRILAGIYLGVLNNKGDALSGDGCKQDNEQRLSMQSLRMSNLLQKEFELLVSLQNMDGSWPPDSIVQIGFYNNGNSFSFKSKCGGSGDAAAPAVVIHDEEDENTIIDAEKEIVGYLGSKELTTLFAVKAISAFVNCKKHGIIEEEDEEDSESEKDDVDVHYLY</sequence>
<reference evidence="2 3" key="1">
    <citation type="submission" date="2024-08" db="EMBL/GenBank/DDBJ databases">
        <authorList>
            <person name="Cucini C."/>
            <person name="Frati F."/>
        </authorList>
    </citation>
    <scope>NUCLEOTIDE SEQUENCE [LARGE SCALE GENOMIC DNA]</scope>
</reference>
<name>A0ABP1QPZ3_9HEXA</name>
<feature type="region of interest" description="Disordered" evidence="1">
    <location>
        <begin position="150"/>
        <end position="196"/>
    </location>
</feature>
<accession>A0ABP1QPZ3</accession>
<comment type="caution">
    <text evidence="2">The sequence shown here is derived from an EMBL/GenBank/DDBJ whole genome shotgun (WGS) entry which is preliminary data.</text>
</comment>
<protein>
    <submittedName>
        <fullName evidence="2">Uncharacterized protein</fullName>
    </submittedName>
</protein>
<evidence type="ECO:0000256" key="1">
    <source>
        <dbReference type="SAM" id="MobiDB-lite"/>
    </source>
</evidence>
<proteinExistence type="predicted"/>
<dbReference type="Proteomes" id="UP001642540">
    <property type="component" value="Unassembled WGS sequence"/>
</dbReference>